<proteinExistence type="predicted"/>
<protein>
    <submittedName>
        <fullName evidence="1">Uncharacterized protein</fullName>
    </submittedName>
</protein>
<name>A0A0K2T7J9_LEPSM</name>
<feature type="non-terminal residue" evidence="1">
    <location>
        <position position="1"/>
    </location>
</feature>
<accession>A0A0K2T7J9</accession>
<reference evidence="1" key="1">
    <citation type="submission" date="2014-05" db="EMBL/GenBank/DDBJ databases">
        <authorList>
            <person name="Chronopoulou M."/>
        </authorList>
    </citation>
    <scope>NUCLEOTIDE SEQUENCE</scope>
    <source>
        <tissue evidence="1">Whole organism</tissue>
    </source>
</reference>
<sequence>EKLSSQTRSSRWNVAPFLDNGLLDLSGVLSGARADFFGYINALLDRFEAGNQFGDLFAGLLGFQVTIFLWDFLDDGFFLVETLFWTGLGNTAGGTAQLSGDLLTFSLGTVFLDVLLFIGAYLFGPFGTFLLGGVTLGDVLTLLFLDGLTVDNIILNIVFV</sequence>
<feature type="non-terminal residue" evidence="1">
    <location>
        <position position="160"/>
    </location>
</feature>
<dbReference type="AlphaFoldDB" id="A0A0K2T7J9"/>
<dbReference type="EMBL" id="HACA01004617">
    <property type="protein sequence ID" value="CDW21978.1"/>
    <property type="molecule type" value="Transcribed_RNA"/>
</dbReference>
<evidence type="ECO:0000313" key="1">
    <source>
        <dbReference type="EMBL" id="CDW21978.1"/>
    </source>
</evidence>
<organism evidence="1">
    <name type="scientific">Lepeophtheirus salmonis</name>
    <name type="common">Salmon louse</name>
    <name type="synonym">Caligus salmonis</name>
    <dbReference type="NCBI Taxonomy" id="72036"/>
    <lineage>
        <taxon>Eukaryota</taxon>
        <taxon>Metazoa</taxon>
        <taxon>Ecdysozoa</taxon>
        <taxon>Arthropoda</taxon>
        <taxon>Crustacea</taxon>
        <taxon>Multicrustacea</taxon>
        <taxon>Hexanauplia</taxon>
        <taxon>Copepoda</taxon>
        <taxon>Siphonostomatoida</taxon>
        <taxon>Caligidae</taxon>
        <taxon>Lepeophtheirus</taxon>
    </lineage>
</organism>